<reference evidence="2 3" key="1">
    <citation type="journal article" date="2014" name="BMC Genomics">
        <title>Comparative genomics of Bradyrhizobium japonicum CPAC 15 and Bradyrhizobium diazoefficiens CPAC 7: elite model strains for understanding symbiotic performance with soybean.</title>
        <authorList>
            <person name="Siqueira A.F."/>
            <person name="Ormeno-Orrillo E."/>
            <person name="Souza R.C."/>
            <person name="Rodrigues E.P."/>
            <person name="Almeida L.G."/>
            <person name="Barcellos F.G."/>
            <person name="Batista J.S."/>
            <person name="Nakatami A.S."/>
            <person name="Martinez-Romero E."/>
            <person name="Vasconcelos A.T."/>
            <person name="Hungria M."/>
        </authorList>
    </citation>
    <scope>NUCLEOTIDE SEQUENCE [LARGE SCALE GENOMIC DNA]</scope>
    <source>
        <strain evidence="2 3">SEMIA 5080</strain>
    </source>
</reference>
<dbReference type="EMBL" id="ADOU02000004">
    <property type="protein sequence ID" value="KGJ67950.1"/>
    <property type="molecule type" value="Genomic_DNA"/>
</dbReference>
<protein>
    <submittedName>
        <fullName evidence="2">Uncharacterized protein</fullName>
    </submittedName>
</protein>
<accession>A0A837CFB2</accession>
<dbReference type="AlphaFoldDB" id="A0A837CFB2"/>
<proteinExistence type="predicted"/>
<feature type="region of interest" description="Disordered" evidence="1">
    <location>
        <begin position="1"/>
        <end position="33"/>
    </location>
</feature>
<evidence type="ECO:0000313" key="2">
    <source>
        <dbReference type="EMBL" id="KGJ67950.1"/>
    </source>
</evidence>
<evidence type="ECO:0000256" key="1">
    <source>
        <dbReference type="SAM" id="MobiDB-lite"/>
    </source>
</evidence>
<sequence length="142" mass="16141">MDSGLARRAPRNDETGQGVCPGTSGFAPKPEIAKHNRHRRLLTQLRYRRQLPSRVLRSGPRRLFARRGCLVVDRDARRTQPGQQDSSYRGGIKSNILGVWWMCLAVLQSERQVQLLAKVLNDAIDLIVSHRWLPPATFCSTR</sequence>
<organism evidence="2 3">
    <name type="scientific">Bradyrhizobium diazoefficiens SEMIA 5080</name>
    <dbReference type="NCBI Taxonomy" id="754504"/>
    <lineage>
        <taxon>Bacteria</taxon>
        <taxon>Pseudomonadati</taxon>
        <taxon>Pseudomonadota</taxon>
        <taxon>Alphaproteobacteria</taxon>
        <taxon>Hyphomicrobiales</taxon>
        <taxon>Nitrobacteraceae</taxon>
        <taxon>Bradyrhizobium</taxon>
    </lineage>
</organism>
<comment type="caution">
    <text evidence="2">The sequence shown here is derived from an EMBL/GenBank/DDBJ whole genome shotgun (WGS) entry which is preliminary data.</text>
</comment>
<gene>
    <name evidence="2" type="ORF">BJA5080_01151</name>
</gene>
<dbReference type="Proteomes" id="UP000024900">
    <property type="component" value="Unassembled WGS sequence"/>
</dbReference>
<name>A0A837CFB2_9BRAD</name>
<evidence type="ECO:0000313" key="3">
    <source>
        <dbReference type="Proteomes" id="UP000024900"/>
    </source>
</evidence>